<gene>
    <name evidence="1" type="ORF">PDIGIT_LOCUS10353</name>
</gene>
<name>A0A9W4UL04_9PLEO</name>
<protein>
    <submittedName>
        <fullName evidence="1">Uncharacterized protein</fullName>
    </submittedName>
</protein>
<comment type="caution">
    <text evidence="1">The sequence shown here is derived from an EMBL/GenBank/DDBJ whole genome shotgun (WGS) entry which is preliminary data.</text>
</comment>
<dbReference type="AlphaFoldDB" id="A0A9W4UL04"/>
<accession>A0A9W4UL04</accession>
<sequence>MSLAYESDCIPARKMSSFQRESYENMFAFDCAYQRFLTRPIVQASSTGHEKCAWTFVRSLEHDSDLSHVIVHNVTYSEITYRITSVQCKFITLTTSRTLQLFWNTTSTTLFLQQ</sequence>
<organism evidence="1 2">
    <name type="scientific">Periconia digitata</name>
    <dbReference type="NCBI Taxonomy" id="1303443"/>
    <lineage>
        <taxon>Eukaryota</taxon>
        <taxon>Fungi</taxon>
        <taxon>Dikarya</taxon>
        <taxon>Ascomycota</taxon>
        <taxon>Pezizomycotina</taxon>
        <taxon>Dothideomycetes</taxon>
        <taxon>Pleosporomycetidae</taxon>
        <taxon>Pleosporales</taxon>
        <taxon>Massarineae</taxon>
        <taxon>Periconiaceae</taxon>
        <taxon>Periconia</taxon>
    </lineage>
</organism>
<dbReference type="Proteomes" id="UP001152607">
    <property type="component" value="Unassembled WGS sequence"/>
</dbReference>
<reference evidence="1" key="1">
    <citation type="submission" date="2023-01" db="EMBL/GenBank/DDBJ databases">
        <authorList>
            <person name="Van Ghelder C."/>
            <person name="Rancurel C."/>
        </authorList>
    </citation>
    <scope>NUCLEOTIDE SEQUENCE</scope>
    <source>
        <strain evidence="1">CNCM I-4278</strain>
    </source>
</reference>
<evidence type="ECO:0000313" key="1">
    <source>
        <dbReference type="EMBL" id="CAI6337244.1"/>
    </source>
</evidence>
<proteinExistence type="predicted"/>
<dbReference type="EMBL" id="CAOQHR010000007">
    <property type="protein sequence ID" value="CAI6337244.1"/>
    <property type="molecule type" value="Genomic_DNA"/>
</dbReference>
<keyword evidence="2" id="KW-1185">Reference proteome</keyword>
<evidence type="ECO:0000313" key="2">
    <source>
        <dbReference type="Proteomes" id="UP001152607"/>
    </source>
</evidence>